<dbReference type="Gene3D" id="2.130.10.10">
    <property type="entry name" value="YVTN repeat-like/Quinoprotein amine dehydrogenase"/>
    <property type="match status" value="3"/>
</dbReference>
<organism evidence="6 7">
    <name type="scientific">Rhizobium aethiopicum</name>
    <dbReference type="NCBI Taxonomy" id="1138170"/>
    <lineage>
        <taxon>Bacteria</taxon>
        <taxon>Pseudomonadati</taxon>
        <taxon>Pseudomonadota</taxon>
        <taxon>Alphaproteobacteria</taxon>
        <taxon>Hyphomicrobiales</taxon>
        <taxon>Rhizobiaceae</taxon>
        <taxon>Rhizobium/Agrobacterium group</taxon>
        <taxon>Rhizobium</taxon>
    </lineage>
</organism>
<dbReference type="InterPro" id="IPR011600">
    <property type="entry name" value="Pept_C14_caspase"/>
</dbReference>
<evidence type="ECO:0000259" key="5">
    <source>
        <dbReference type="Pfam" id="PF20703"/>
    </source>
</evidence>
<dbReference type="SUPFAM" id="SSF50998">
    <property type="entry name" value="Quinoprotein alcohol dehydrogenase-like"/>
    <property type="match status" value="1"/>
</dbReference>
<dbReference type="PANTHER" id="PTHR13720">
    <property type="entry name" value="WD-40 REPEAT PROTEIN"/>
    <property type="match status" value="1"/>
</dbReference>
<dbReference type="Pfam" id="PF00656">
    <property type="entry name" value="Peptidase_C14"/>
    <property type="match status" value="1"/>
</dbReference>
<dbReference type="PANTHER" id="PTHR13720:SF33">
    <property type="entry name" value="HELP DOMAIN-CONTAINING PROTEIN"/>
    <property type="match status" value="1"/>
</dbReference>
<feature type="domain" description="Novel STAND NTPase 1" evidence="5">
    <location>
        <begin position="292"/>
        <end position="636"/>
    </location>
</feature>
<dbReference type="InterPro" id="IPR001680">
    <property type="entry name" value="WD40_rpt"/>
</dbReference>
<evidence type="ECO:0000313" key="7">
    <source>
        <dbReference type="Proteomes" id="UP000198723"/>
    </source>
</evidence>
<feature type="domain" description="Novel STAND NTPase 1" evidence="5">
    <location>
        <begin position="660"/>
        <end position="771"/>
    </location>
</feature>
<evidence type="ECO:0000256" key="3">
    <source>
        <dbReference type="SAM" id="Phobius"/>
    </source>
</evidence>
<dbReference type="GO" id="GO:0004197">
    <property type="term" value="F:cysteine-type endopeptidase activity"/>
    <property type="evidence" value="ECO:0007669"/>
    <property type="project" value="InterPro"/>
</dbReference>
<evidence type="ECO:0000313" key="6">
    <source>
        <dbReference type="EMBL" id="SCB58081.1"/>
    </source>
</evidence>
<dbReference type="Pfam" id="PF20703">
    <property type="entry name" value="nSTAND1"/>
    <property type="match status" value="2"/>
</dbReference>
<feature type="transmembrane region" description="Helical" evidence="3">
    <location>
        <begin position="520"/>
        <end position="539"/>
    </location>
</feature>
<feature type="transmembrane region" description="Helical" evidence="3">
    <location>
        <begin position="821"/>
        <end position="844"/>
    </location>
</feature>
<dbReference type="Gene3D" id="3.40.50.1460">
    <property type="match status" value="1"/>
</dbReference>
<dbReference type="SMART" id="SM00320">
    <property type="entry name" value="WD40"/>
    <property type="match status" value="8"/>
</dbReference>
<accession>A0A1C3Y0T0</accession>
<dbReference type="GO" id="GO:0006508">
    <property type="term" value="P:proteolysis"/>
    <property type="evidence" value="ECO:0007669"/>
    <property type="project" value="InterPro"/>
</dbReference>
<dbReference type="SUPFAM" id="SSF69322">
    <property type="entry name" value="Tricorn protease domain 2"/>
    <property type="match status" value="1"/>
</dbReference>
<dbReference type="EMBL" id="FMAJ01000004">
    <property type="protein sequence ID" value="SCB58081.1"/>
    <property type="molecule type" value="Genomic_DNA"/>
</dbReference>
<dbReference type="SUPFAM" id="SSF52129">
    <property type="entry name" value="Caspase-like"/>
    <property type="match status" value="1"/>
</dbReference>
<dbReference type="Proteomes" id="UP000198723">
    <property type="component" value="Unassembled WGS sequence"/>
</dbReference>
<dbReference type="RefSeq" id="WP_092749777.1">
    <property type="nucleotide sequence ID" value="NZ_FMAJ01000004.1"/>
</dbReference>
<protein>
    <submittedName>
        <fullName evidence="6">WD40 repeat</fullName>
    </submittedName>
</protein>
<keyword evidence="3" id="KW-0472">Membrane</keyword>
<dbReference type="STRING" id="1138170.GA0061105_1045"/>
<feature type="domain" description="Peptidase C14 caspase" evidence="4">
    <location>
        <begin position="11"/>
        <end position="256"/>
    </location>
</feature>
<keyword evidence="3" id="KW-1133">Transmembrane helix</keyword>
<proteinExistence type="predicted"/>
<keyword evidence="1" id="KW-0853">WD repeat</keyword>
<keyword evidence="3" id="KW-0812">Transmembrane</keyword>
<dbReference type="SUPFAM" id="SSF52540">
    <property type="entry name" value="P-loop containing nucleoside triphosphate hydrolases"/>
    <property type="match status" value="1"/>
</dbReference>
<sequence>MGDVVEGFRRSVAILVAIDRYENGVPPLRTPVGDADELAKVLSEEHFFETEIIVNEEAKAESLRARLLALQSQISEDDRVVFYFAGHGIALEGDSGPEGYILPQDAKHDERQTFISMVELQSALLALPCRHMLVVLDCCFAGAFRWANTRQVAPAAAQLHKERFRWFVQDAAWQAIASAAHDEEAIDIAGAKPLGKRDDNHAHSPFAAALIRGLRGAADLPAGAAAGDGVITATELYLYIEAELRPDGQRKSKQTPILWPLQKHDKGQFVFLAPKTELSLPDAPPLDEKTNPWRGLTPYDAEHHDLFYGRGEVSKSLVEFVLSKHLVVVTGPSGIGKSSLVRAGLVPRLRSDHRFQNKLTDPIIVRPGPDPFQSLARALRSATSEETYTPDGRVLRSDPAALKNWVESLSGVGEVFLVIDQAEELITMSHDGAVMRDYLTLIERAIVGDSGVGLRALITVRSEYEPQFAQSPLNDGWAQARFLVPPMTQDELRRVIEGPAAVKVMRFESSDLVEQLVNEVVQMPGALPLLSFALSQMYLNYLRRRSSDRALTAADYEALQGGVVGSLKARANDLVGAWDDAHKRTVRRLLKRLLTLGTGEQLAENSLASEDPADRARIDRIISLMGDAGLVVIRNDGHQRSLQLGARLSSRHLDHLMQQAERAFHWYQESARRVLERFVSVDVGQFARRRVPRREFVVSDSAEQVRVDKILDEFDSARLIVSDKIDDEPFLELAHDALILGWDRLLSWVRGDALLIADLRRLTSDAATWIMAPKEQTGRLWSDPARLSGLKTLTASAAPGLNLEETRFALASFKRARRNQIIRWSTICILIALTIGLAFLAWFADDRRQLAEVRAREAKSQQLAAEASVRNVGDIGVPEESVILALHSLSLRYSPQGFNALMEALDFLPNASGKVDIASPPQQLRFIDSGQLLVGVRDTIVDVIDAKTNRRKKELPHKGRVLQTFFSPPSGQLLTIGSRSVSVWDIKELSFVRTIEFDKEITGVSMSPDALDIAVGFSGGAITIISCDNLDERWQLKVSSSPRSISFLDTNRIAVAVENPKGESALATSDIPAFAGIQSVFEDTRSNVFVLNFRQNTWEKKLPVEAAASVLETSPDGTMLAVGLTNGKVNLFNSVDWANIGEVAQRARVVRSMRFLTDDILAIASQSGVITLYSVAARKVFQTLPHSGLVRDMAVDGKRQHILSLSADGIAYGWNLAANSMLVTKRGRTERFRFRGVGAVRSIALDTDTGMVAMGDAGGNVYFASFDAKSPFEAVNTVLGGLGSALALDKTRSIAAFATNAFNKVVAWPAGSEKASWIGLPSINGQANIGASYDMDLEADGSLALTANGNGLYIRSTASPSTAQKLEGGPVANDWVYARFQGGGANIVGATTDTVAIWREKNGDYQPVTSYPADDTIFAIAGHPTRPFFFTAGNTLSIRKIADGTEIGKRDLGDTIEAIGLDQSGECIAVGTASGRVVLLRGADWDERLELGHHEEAVTYLAVSSNCQFIASVSGKIDRSVVMQGDQSLRLWSVSEHRELLRLPVATPAAVQFDAQDDLALLEEGRLFRVNWSVPGLIARACGSVQQDLSPEIRAQFDLPPSICQAGSNDAAITSLPDRLSQIMNNVADWILGLTHFITERH</sequence>
<evidence type="ECO:0000256" key="2">
    <source>
        <dbReference type="ARBA" id="ARBA00022737"/>
    </source>
</evidence>
<dbReference type="InterPro" id="IPR011047">
    <property type="entry name" value="Quinoprotein_ADH-like_sf"/>
</dbReference>
<name>A0A1C3Y0T0_9HYPH</name>
<dbReference type="InterPro" id="IPR049052">
    <property type="entry name" value="nSTAND1"/>
</dbReference>
<keyword evidence="2" id="KW-0677">Repeat</keyword>
<dbReference type="InterPro" id="IPR050630">
    <property type="entry name" value="WD_repeat_EMAP"/>
</dbReference>
<dbReference type="InterPro" id="IPR029030">
    <property type="entry name" value="Caspase-like_dom_sf"/>
</dbReference>
<reference evidence="6 7" key="1">
    <citation type="submission" date="2016-08" db="EMBL/GenBank/DDBJ databases">
        <authorList>
            <person name="Seilhamer J.J."/>
        </authorList>
    </citation>
    <scope>NUCLEOTIDE SEQUENCE [LARGE SCALE GENOMIC DNA]</scope>
    <source>
        <strain evidence="6 7">HBR26</strain>
    </source>
</reference>
<dbReference type="InterPro" id="IPR027417">
    <property type="entry name" value="P-loop_NTPase"/>
</dbReference>
<gene>
    <name evidence="6" type="ORF">GA0061105_1045</name>
</gene>
<evidence type="ECO:0000259" key="4">
    <source>
        <dbReference type="Pfam" id="PF00656"/>
    </source>
</evidence>
<evidence type="ECO:0000256" key="1">
    <source>
        <dbReference type="ARBA" id="ARBA00022574"/>
    </source>
</evidence>
<dbReference type="InterPro" id="IPR015943">
    <property type="entry name" value="WD40/YVTN_repeat-like_dom_sf"/>
</dbReference>